<comment type="caution">
    <text evidence="3">The sequence shown here is derived from an EMBL/GenBank/DDBJ whole genome shotgun (WGS) entry which is preliminary data.</text>
</comment>
<name>A0A7W9UWB9_9ACTN</name>
<dbReference type="SUPFAM" id="SSF51735">
    <property type="entry name" value="NAD(P)-binding Rossmann-fold domains"/>
    <property type="match status" value="1"/>
</dbReference>
<protein>
    <recommendedName>
        <fullName evidence="2">Enoyl reductase (ER) domain-containing protein</fullName>
    </recommendedName>
</protein>
<dbReference type="InterPro" id="IPR013149">
    <property type="entry name" value="ADH-like_C"/>
</dbReference>
<evidence type="ECO:0000313" key="3">
    <source>
        <dbReference type="EMBL" id="MBB5933151.1"/>
    </source>
</evidence>
<dbReference type="SUPFAM" id="SSF50129">
    <property type="entry name" value="GroES-like"/>
    <property type="match status" value="2"/>
</dbReference>
<dbReference type="InterPro" id="IPR036291">
    <property type="entry name" value="NAD(P)-bd_dom_sf"/>
</dbReference>
<evidence type="ECO:0000313" key="4">
    <source>
        <dbReference type="Proteomes" id="UP000588098"/>
    </source>
</evidence>
<dbReference type="PANTHER" id="PTHR43205">
    <property type="entry name" value="PROSTAGLANDIN REDUCTASE"/>
    <property type="match status" value="1"/>
</dbReference>
<sequence>MSVTHPTGLPATSREWHLVARPQGWPTLDDFALREVGVAEPGPGQILVQNTHMSVDPYMRGRMNDVKSYTPPFELNKPMDGGAVGVVAAVGPDTPGYRPGDHVLHGLGWREYAVVEGKQATAIDPDIAPLSAYLGVLGMTGLTAYSGLLRVASFQEGDTVFVSGAAGAVGSQVGQIARLKGASRVIGSAGSDEKVQLLLEEYGFHAAFNYKKGPVAEQLKEAAPDGIDVYFDNVGGDHLEAAIGSLNVHGRIAVCGMIAVYNATEPSPAPHNLPLIIGKRLRMEGMLVRDHFDLRGPFVDEVGGWLRDGSLRYRETVVPGIENAVDAFLGLLRGENIGKMIVGLAD</sequence>
<evidence type="ECO:0000259" key="2">
    <source>
        <dbReference type="SMART" id="SM00829"/>
    </source>
</evidence>
<dbReference type="InterPro" id="IPR011032">
    <property type="entry name" value="GroES-like_sf"/>
</dbReference>
<dbReference type="CDD" id="cd05288">
    <property type="entry name" value="PGDH"/>
    <property type="match status" value="1"/>
</dbReference>
<dbReference type="Proteomes" id="UP000588098">
    <property type="component" value="Unassembled WGS sequence"/>
</dbReference>
<accession>A0A7W9UWB9</accession>
<dbReference type="Gene3D" id="3.40.50.720">
    <property type="entry name" value="NAD(P)-binding Rossmann-like Domain"/>
    <property type="match status" value="1"/>
</dbReference>
<organism evidence="3 4">
    <name type="scientific">Streptomyces zagrosensis</name>
    <dbReference type="NCBI Taxonomy" id="1042984"/>
    <lineage>
        <taxon>Bacteria</taxon>
        <taxon>Bacillati</taxon>
        <taxon>Actinomycetota</taxon>
        <taxon>Actinomycetes</taxon>
        <taxon>Kitasatosporales</taxon>
        <taxon>Streptomycetaceae</taxon>
        <taxon>Streptomyces</taxon>
    </lineage>
</organism>
<feature type="domain" description="Enoyl reductase (ER)" evidence="2">
    <location>
        <begin position="26"/>
        <end position="342"/>
    </location>
</feature>
<dbReference type="Gene3D" id="3.90.180.10">
    <property type="entry name" value="Medium-chain alcohol dehydrogenases, catalytic domain"/>
    <property type="match status" value="1"/>
</dbReference>
<proteinExistence type="predicted"/>
<dbReference type="Pfam" id="PF00107">
    <property type="entry name" value="ADH_zinc_N"/>
    <property type="match status" value="1"/>
</dbReference>
<dbReference type="RefSeq" id="WP_184568525.1">
    <property type="nucleotide sequence ID" value="NZ_JACHJL010000001.1"/>
</dbReference>
<keyword evidence="1" id="KW-0560">Oxidoreductase</keyword>
<dbReference type="InterPro" id="IPR045010">
    <property type="entry name" value="MDR_fam"/>
</dbReference>
<dbReference type="InterPro" id="IPR041694">
    <property type="entry name" value="ADH_N_2"/>
</dbReference>
<dbReference type="AlphaFoldDB" id="A0A7W9UWB9"/>
<dbReference type="GO" id="GO:0016628">
    <property type="term" value="F:oxidoreductase activity, acting on the CH-CH group of donors, NAD or NADP as acceptor"/>
    <property type="evidence" value="ECO:0007669"/>
    <property type="project" value="InterPro"/>
</dbReference>
<gene>
    <name evidence="3" type="ORF">FHS42_000169</name>
</gene>
<dbReference type="FunFam" id="3.40.50.720:FF:000121">
    <property type="entry name" value="Prostaglandin reductase 2"/>
    <property type="match status" value="1"/>
</dbReference>
<reference evidence="3 4" key="1">
    <citation type="submission" date="2020-08" db="EMBL/GenBank/DDBJ databases">
        <title>Genomic Encyclopedia of Type Strains, Phase III (KMG-III): the genomes of soil and plant-associated and newly described type strains.</title>
        <authorList>
            <person name="Whitman W."/>
        </authorList>
    </citation>
    <scope>NUCLEOTIDE SEQUENCE [LARGE SCALE GENOMIC DNA]</scope>
    <source>
        <strain evidence="3 4">CECT 8305</strain>
    </source>
</reference>
<dbReference type="Pfam" id="PF16884">
    <property type="entry name" value="ADH_N_2"/>
    <property type="match status" value="1"/>
</dbReference>
<dbReference type="InterPro" id="IPR020843">
    <property type="entry name" value="ER"/>
</dbReference>
<evidence type="ECO:0000256" key="1">
    <source>
        <dbReference type="ARBA" id="ARBA00023002"/>
    </source>
</evidence>
<dbReference type="PANTHER" id="PTHR43205:SF7">
    <property type="entry name" value="PROSTAGLANDIN REDUCTASE 1"/>
    <property type="match status" value="1"/>
</dbReference>
<keyword evidence="4" id="KW-1185">Reference proteome</keyword>
<dbReference type="EMBL" id="JACHJL010000001">
    <property type="protein sequence ID" value="MBB5933151.1"/>
    <property type="molecule type" value="Genomic_DNA"/>
</dbReference>
<dbReference type="SMART" id="SM00829">
    <property type="entry name" value="PKS_ER"/>
    <property type="match status" value="1"/>
</dbReference>